<evidence type="ECO:0000256" key="6">
    <source>
        <dbReference type="ARBA" id="ARBA00022759"/>
    </source>
</evidence>
<dbReference type="GO" id="GO:0004521">
    <property type="term" value="F:RNA endonuclease activity"/>
    <property type="evidence" value="ECO:0007669"/>
    <property type="project" value="UniProtKB-UniRule"/>
</dbReference>
<name>A0A1H4C895_9FIRM</name>
<sequence>MKSSDKPGQKSERLRKMIKIEFDNRTDQVVDDALKAQILEFIKRTVESEGIEPEVEVEISYSMVTPDEIQAINAEYRHQDKATDVLSFPMNDFTPEDEVIELEEGMPLVLGDIIVNLEQAEKQAKEYGNTFEAEVCYLSVHSTLHLLGYDHMVPEDKQVMRTREKAIMGQED</sequence>
<evidence type="ECO:0000313" key="11">
    <source>
        <dbReference type="Proteomes" id="UP000199394"/>
    </source>
</evidence>
<dbReference type="PANTHER" id="PTHR46986:SF1">
    <property type="entry name" value="ENDORIBONUCLEASE YBEY, CHLOROPLASTIC"/>
    <property type="match status" value="1"/>
</dbReference>
<evidence type="ECO:0000256" key="9">
    <source>
        <dbReference type="HAMAP-Rule" id="MF_00009"/>
    </source>
</evidence>
<keyword evidence="11" id="KW-1185">Reference proteome</keyword>
<keyword evidence="3 9" id="KW-0698">rRNA processing</keyword>
<dbReference type="GO" id="GO:0005737">
    <property type="term" value="C:cytoplasm"/>
    <property type="evidence" value="ECO:0007669"/>
    <property type="project" value="UniProtKB-SubCell"/>
</dbReference>
<evidence type="ECO:0000256" key="4">
    <source>
        <dbReference type="ARBA" id="ARBA00022722"/>
    </source>
</evidence>
<keyword evidence="5 9" id="KW-0479">Metal-binding</keyword>
<dbReference type="InterPro" id="IPR002036">
    <property type="entry name" value="YbeY"/>
</dbReference>
<dbReference type="HAMAP" id="MF_00009">
    <property type="entry name" value="Endoribonucl_YbeY"/>
    <property type="match status" value="1"/>
</dbReference>
<feature type="binding site" evidence="9">
    <location>
        <position position="141"/>
    </location>
    <ligand>
        <name>Zn(2+)</name>
        <dbReference type="ChEBI" id="CHEBI:29105"/>
        <note>catalytic</note>
    </ligand>
</feature>
<dbReference type="Proteomes" id="UP000199394">
    <property type="component" value="Unassembled WGS sequence"/>
</dbReference>
<gene>
    <name evidence="9" type="primary">ybeY</name>
    <name evidence="10" type="ORF">SAMN04515656_11435</name>
</gene>
<keyword evidence="7 9" id="KW-0378">Hydrolase</keyword>
<feature type="binding site" evidence="9">
    <location>
        <position position="145"/>
    </location>
    <ligand>
        <name>Zn(2+)</name>
        <dbReference type="ChEBI" id="CHEBI:29105"/>
        <note>catalytic</note>
    </ligand>
</feature>
<comment type="function">
    <text evidence="9">Single strand-specific metallo-endoribonuclease involved in late-stage 70S ribosome quality control and in maturation of the 3' terminus of the 16S rRNA.</text>
</comment>
<dbReference type="AlphaFoldDB" id="A0A1H4C895"/>
<evidence type="ECO:0000256" key="7">
    <source>
        <dbReference type="ARBA" id="ARBA00022801"/>
    </source>
</evidence>
<dbReference type="PROSITE" id="PS01306">
    <property type="entry name" value="UPF0054"/>
    <property type="match status" value="1"/>
</dbReference>
<comment type="cofactor">
    <cofactor evidence="9">
        <name>Zn(2+)</name>
        <dbReference type="ChEBI" id="CHEBI:29105"/>
    </cofactor>
    <text evidence="9">Binds 1 zinc ion.</text>
</comment>
<feature type="binding site" evidence="9">
    <location>
        <position position="151"/>
    </location>
    <ligand>
        <name>Zn(2+)</name>
        <dbReference type="ChEBI" id="CHEBI:29105"/>
        <note>catalytic</note>
    </ligand>
</feature>
<dbReference type="STRING" id="81409.SAMN04515656_11435"/>
<dbReference type="EMBL" id="FNRK01000014">
    <property type="protein sequence ID" value="SEA56567.1"/>
    <property type="molecule type" value="Genomic_DNA"/>
</dbReference>
<evidence type="ECO:0000256" key="8">
    <source>
        <dbReference type="ARBA" id="ARBA00022833"/>
    </source>
</evidence>
<dbReference type="InterPro" id="IPR020549">
    <property type="entry name" value="YbeY_CS"/>
</dbReference>
<dbReference type="PANTHER" id="PTHR46986">
    <property type="entry name" value="ENDORIBONUCLEASE YBEY, CHLOROPLASTIC"/>
    <property type="match status" value="1"/>
</dbReference>
<dbReference type="EC" id="3.1.-.-" evidence="9"/>
<dbReference type="Gene3D" id="3.40.390.30">
    <property type="entry name" value="Metalloproteases ('zincins'), catalytic domain"/>
    <property type="match status" value="1"/>
</dbReference>
<accession>A0A1H4C895</accession>
<comment type="subcellular location">
    <subcellularLocation>
        <location evidence="9">Cytoplasm</location>
    </subcellularLocation>
</comment>
<keyword evidence="9" id="KW-0963">Cytoplasm</keyword>
<dbReference type="NCBIfam" id="TIGR00043">
    <property type="entry name" value="rRNA maturation RNase YbeY"/>
    <property type="match status" value="1"/>
</dbReference>
<dbReference type="GO" id="GO:0006364">
    <property type="term" value="P:rRNA processing"/>
    <property type="evidence" value="ECO:0007669"/>
    <property type="project" value="UniProtKB-UniRule"/>
</dbReference>
<dbReference type="InterPro" id="IPR023091">
    <property type="entry name" value="MetalPrtase_cat_dom_sf_prd"/>
</dbReference>
<proteinExistence type="inferred from homology"/>
<keyword evidence="6 9" id="KW-0255">Endonuclease</keyword>
<organism evidence="10 11">
    <name type="scientific">Eubacterium aggregans</name>
    <dbReference type="NCBI Taxonomy" id="81409"/>
    <lineage>
        <taxon>Bacteria</taxon>
        <taxon>Bacillati</taxon>
        <taxon>Bacillota</taxon>
        <taxon>Clostridia</taxon>
        <taxon>Eubacteriales</taxon>
        <taxon>Eubacteriaceae</taxon>
        <taxon>Eubacterium</taxon>
    </lineage>
</organism>
<reference evidence="10 11" key="1">
    <citation type="submission" date="2016-10" db="EMBL/GenBank/DDBJ databases">
        <authorList>
            <person name="de Groot N.N."/>
        </authorList>
    </citation>
    <scope>NUCLEOTIDE SEQUENCE [LARGE SCALE GENOMIC DNA]</scope>
    <source>
        <strain evidence="10 11">SR12</strain>
    </source>
</reference>
<evidence type="ECO:0000256" key="1">
    <source>
        <dbReference type="ARBA" id="ARBA00010875"/>
    </source>
</evidence>
<evidence type="ECO:0000256" key="5">
    <source>
        <dbReference type="ARBA" id="ARBA00022723"/>
    </source>
</evidence>
<keyword evidence="4 9" id="KW-0540">Nuclease</keyword>
<keyword evidence="2 9" id="KW-0690">Ribosome biogenesis</keyword>
<dbReference type="SUPFAM" id="SSF55486">
    <property type="entry name" value="Metalloproteases ('zincins'), catalytic domain"/>
    <property type="match status" value="1"/>
</dbReference>
<evidence type="ECO:0000256" key="3">
    <source>
        <dbReference type="ARBA" id="ARBA00022552"/>
    </source>
</evidence>
<dbReference type="Pfam" id="PF02130">
    <property type="entry name" value="YbeY"/>
    <property type="match status" value="1"/>
</dbReference>
<evidence type="ECO:0000256" key="2">
    <source>
        <dbReference type="ARBA" id="ARBA00022517"/>
    </source>
</evidence>
<dbReference type="GO" id="GO:0004222">
    <property type="term" value="F:metalloendopeptidase activity"/>
    <property type="evidence" value="ECO:0007669"/>
    <property type="project" value="InterPro"/>
</dbReference>
<evidence type="ECO:0000313" key="10">
    <source>
        <dbReference type="EMBL" id="SEA56567.1"/>
    </source>
</evidence>
<comment type="similarity">
    <text evidence="1 9">Belongs to the endoribonuclease YbeY family.</text>
</comment>
<dbReference type="GO" id="GO:0008270">
    <property type="term" value="F:zinc ion binding"/>
    <property type="evidence" value="ECO:0007669"/>
    <property type="project" value="UniProtKB-UniRule"/>
</dbReference>
<protein>
    <recommendedName>
        <fullName evidence="9">Endoribonuclease YbeY</fullName>
        <ecNumber evidence="9">3.1.-.-</ecNumber>
    </recommendedName>
</protein>
<keyword evidence="8 9" id="KW-0862">Zinc</keyword>